<proteinExistence type="predicted"/>
<name>A0A554WUV4_9BURK</name>
<comment type="caution">
    <text evidence="1">The sequence shown here is derived from an EMBL/GenBank/DDBJ whole genome shotgun (WGS) entry which is preliminary data.</text>
</comment>
<protein>
    <recommendedName>
        <fullName evidence="3">CRISPR type III-B/RAMP module RAMP protein Cmr1</fullName>
    </recommendedName>
</protein>
<gene>
    <name evidence="1" type="ORF">Tsedi_00189</name>
</gene>
<dbReference type="Proteomes" id="UP000320225">
    <property type="component" value="Unassembled WGS sequence"/>
</dbReference>
<evidence type="ECO:0008006" key="3">
    <source>
        <dbReference type="Google" id="ProtNLM"/>
    </source>
</evidence>
<evidence type="ECO:0000313" key="2">
    <source>
        <dbReference type="Proteomes" id="UP000320225"/>
    </source>
</evidence>
<accession>A0A554WUV4</accession>
<reference evidence="1 2" key="1">
    <citation type="submission" date="2019-07" db="EMBL/GenBank/DDBJ databases">
        <title>Tepidimonas sediminis YIM 72259 draft genome.</title>
        <authorList>
            <person name="Da Costa M.S."/>
            <person name="Froufe H.J.C."/>
            <person name="Egas C."/>
            <person name="Albuquerque L."/>
        </authorList>
    </citation>
    <scope>NUCLEOTIDE SEQUENCE [LARGE SCALE GENOMIC DNA]</scope>
    <source>
        <strain evidence="1 2">YIM 72259</strain>
    </source>
</reference>
<organism evidence="1 2">
    <name type="scientific">Tepidimonas sediminis</name>
    <dbReference type="NCBI Taxonomy" id="2588941"/>
    <lineage>
        <taxon>Bacteria</taxon>
        <taxon>Pseudomonadati</taxon>
        <taxon>Pseudomonadota</taxon>
        <taxon>Betaproteobacteria</taxon>
        <taxon>Burkholderiales</taxon>
        <taxon>Tepidimonas</taxon>
    </lineage>
</organism>
<keyword evidence="2" id="KW-1185">Reference proteome</keyword>
<evidence type="ECO:0000313" key="1">
    <source>
        <dbReference type="EMBL" id="TSE27356.1"/>
    </source>
</evidence>
<sequence>MQTYRYEVRFLTPAFLGDAEQSGRWRTPPFKAQLRQWWRVVYAAQAGFKPGLEAAMRQEEGLLFGNAWLTDGFRKSLTRMRFDKWQQGSLRAAQWSSLSTVTHPEVRQAVASDLYLGYGPVVLPRGAQRPTLKANAAIQAGESAVLSVAVPAQHADRIEQALALMHRYGTVGGRSRNGWGSYALIPQEGTPELRGALPVRDWQRCLELDWPHAIGKDEKGPLVWQTTPHADWKELMRTLAILKIGLRTQFRFTTGRNAPQPEARHWLAYPVTNHSVGPWGGSARLPNQLRFKVRALANGQLVGVIFHMPHRPPPAFHPNRTAVEHVWQQVHAFLDAPAQKLFRIQGPKP</sequence>
<dbReference type="EMBL" id="VJND01000001">
    <property type="protein sequence ID" value="TSE27356.1"/>
    <property type="molecule type" value="Genomic_DNA"/>
</dbReference>
<dbReference type="AlphaFoldDB" id="A0A554WUV4"/>